<dbReference type="AlphaFoldDB" id="A0A1A9VLM4"/>
<dbReference type="VEuPathDB" id="VectorBase:GAUT040880"/>
<evidence type="ECO:0000256" key="2">
    <source>
        <dbReference type="SAM" id="Phobius"/>
    </source>
</evidence>
<sequence length="232" mass="24833">MPSALLYLWLSDIEMWDRSPVGTGRVITSAAKGLAIFLLTLAVGGLVMGVAFVIDRWVVLWAPLTGIVGRCGFQLYKVDSLNLITVAGLSLGTTTPPDVGLRLRHGAVDFAEDDWIVDGPRVGHCWENWVCSANRGGKLGDFAGVMVPLLLDTGIVAVSLLSAAVFDRIPCGARIYIIPYGLSNAWHYLVIPRNDSDGSPNISKWTPQQAAHSGQSHAAKCQIAASTPPRGK</sequence>
<protein>
    <submittedName>
        <fullName evidence="3">Uncharacterized protein</fullName>
    </submittedName>
</protein>
<keyword evidence="2" id="KW-0472">Membrane</keyword>
<reference evidence="3" key="1">
    <citation type="submission" date="2020-05" db="UniProtKB">
        <authorList>
            <consortium name="EnsemblMetazoa"/>
        </authorList>
    </citation>
    <scope>IDENTIFICATION</scope>
    <source>
        <strain evidence="3">TTRI</strain>
    </source>
</reference>
<name>A0A1A9VLM4_GLOAU</name>
<evidence type="ECO:0000313" key="3">
    <source>
        <dbReference type="EnsemblMetazoa" id="GAUT040880-PA"/>
    </source>
</evidence>
<organism evidence="3 4">
    <name type="scientific">Glossina austeni</name>
    <name type="common">Savannah tsetse fly</name>
    <dbReference type="NCBI Taxonomy" id="7395"/>
    <lineage>
        <taxon>Eukaryota</taxon>
        <taxon>Metazoa</taxon>
        <taxon>Ecdysozoa</taxon>
        <taxon>Arthropoda</taxon>
        <taxon>Hexapoda</taxon>
        <taxon>Insecta</taxon>
        <taxon>Pterygota</taxon>
        <taxon>Neoptera</taxon>
        <taxon>Endopterygota</taxon>
        <taxon>Diptera</taxon>
        <taxon>Brachycera</taxon>
        <taxon>Muscomorpha</taxon>
        <taxon>Hippoboscoidea</taxon>
        <taxon>Glossinidae</taxon>
        <taxon>Glossina</taxon>
    </lineage>
</organism>
<keyword evidence="4" id="KW-1185">Reference proteome</keyword>
<proteinExistence type="predicted"/>
<keyword evidence="2" id="KW-1133">Transmembrane helix</keyword>
<dbReference type="Proteomes" id="UP000078200">
    <property type="component" value="Unassembled WGS sequence"/>
</dbReference>
<accession>A0A1A9VLM4</accession>
<evidence type="ECO:0000313" key="4">
    <source>
        <dbReference type="Proteomes" id="UP000078200"/>
    </source>
</evidence>
<feature type="transmembrane region" description="Helical" evidence="2">
    <location>
        <begin position="142"/>
        <end position="166"/>
    </location>
</feature>
<feature type="compositionally biased region" description="Low complexity" evidence="1">
    <location>
        <begin position="208"/>
        <end position="219"/>
    </location>
</feature>
<evidence type="ECO:0000256" key="1">
    <source>
        <dbReference type="SAM" id="MobiDB-lite"/>
    </source>
</evidence>
<feature type="transmembrane region" description="Helical" evidence="2">
    <location>
        <begin position="34"/>
        <end position="54"/>
    </location>
</feature>
<feature type="region of interest" description="Disordered" evidence="1">
    <location>
        <begin position="200"/>
        <end position="232"/>
    </location>
</feature>
<keyword evidence="2" id="KW-0812">Transmembrane</keyword>
<dbReference type="EnsemblMetazoa" id="GAUT040880-RA">
    <property type="protein sequence ID" value="GAUT040880-PA"/>
    <property type="gene ID" value="GAUT040880"/>
</dbReference>